<dbReference type="STRING" id="796925.A0A137NQA9"/>
<dbReference type="OMA" id="DTMVGAN"/>
<gene>
    <name evidence="6" type="ORF">CONCODRAFT_44894</name>
</gene>
<name>A0A137NQA9_CONC2</name>
<dbReference type="PIRSF" id="PIRSF000077">
    <property type="entry name" value="Thioredoxin"/>
    <property type="match status" value="1"/>
</dbReference>
<protein>
    <recommendedName>
        <fullName evidence="3">Thioredoxin</fullName>
    </recommendedName>
</protein>
<dbReference type="PANTHER" id="PTHR10438">
    <property type="entry name" value="THIOREDOXIN"/>
    <property type="match status" value="1"/>
</dbReference>
<keyword evidence="1 4" id="KW-1015">Disulfide bond</keyword>
<dbReference type="PROSITE" id="PS51352">
    <property type="entry name" value="THIOREDOXIN_2"/>
    <property type="match status" value="1"/>
</dbReference>
<dbReference type="InterPro" id="IPR036249">
    <property type="entry name" value="Thioredoxin-like_sf"/>
</dbReference>
<dbReference type="InterPro" id="IPR005746">
    <property type="entry name" value="Thioredoxin"/>
</dbReference>
<evidence type="ECO:0000313" key="7">
    <source>
        <dbReference type="Proteomes" id="UP000070444"/>
    </source>
</evidence>
<evidence type="ECO:0000259" key="5">
    <source>
        <dbReference type="PROSITE" id="PS51352"/>
    </source>
</evidence>
<evidence type="ECO:0000313" key="6">
    <source>
        <dbReference type="EMBL" id="KXN64939.1"/>
    </source>
</evidence>
<keyword evidence="7" id="KW-1185">Reference proteome</keyword>
<dbReference type="CDD" id="cd02947">
    <property type="entry name" value="TRX_family"/>
    <property type="match status" value="1"/>
</dbReference>
<dbReference type="OrthoDB" id="19690at2759"/>
<proteinExistence type="inferred from homology"/>
<dbReference type="PRINTS" id="PR00421">
    <property type="entry name" value="THIOREDOXIN"/>
</dbReference>
<dbReference type="InterPro" id="IPR050620">
    <property type="entry name" value="Thioredoxin_H-type-like"/>
</dbReference>
<dbReference type="PANTHER" id="PTHR10438:SF467">
    <property type="entry name" value="THIOREDOXIN DOMAIN-CONTAINING PROTEIN"/>
    <property type="match status" value="1"/>
</dbReference>
<dbReference type="Pfam" id="PF00085">
    <property type="entry name" value="Thioredoxin"/>
    <property type="match status" value="1"/>
</dbReference>
<dbReference type="SUPFAM" id="SSF52833">
    <property type="entry name" value="Thioredoxin-like"/>
    <property type="match status" value="1"/>
</dbReference>
<evidence type="ECO:0000256" key="3">
    <source>
        <dbReference type="PIRNR" id="PIRNR000077"/>
    </source>
</evidence>
<dbReference type="AlphaFoldDB" id="A0A137NQA9"/>
<dbReference type="InterPro" id="IPR013766">
    <property type="entry name" value="Thioredoxin_domain"/>
</dbReference>
<dbReference type="GO" id="GO:0015035">
    <property type="term" value="F:protein-disulfide reductase activity"/>
    <property type="evidence" value="ECO:0007669"/>
    <property type="project" value="InterPro"/>
</dbReference>
<organism evidence="6 7">
    <name type="scientific">Conidiobolus coronatus (strain ATCC 28846 / CBS 209.66 / NRRL 28638)</name>
    <name type="common">Delacroixia coronata</name>
    <dbReference type="NCBI Taxonomy" id="796925"/>
    <lineage>
        <taxon>Eukaryota</taxon>
        <taxon>Fungi</taxon>
        <taxon>Fungi incertae sedis</taxon>
        <taxon>Zoopagomycota</taxon>
        <taxon>Entomophthoromycotina</taxon>
        <taxon>Entomophthoromycetes</taxon>
        <taxon>Entomophthorales</taxon>
        <taxon>Ancylistaceae</taxon>
        <taxon>Conidiobolus</taxon>
    </lineage>
</organism>
<evidence type="ECO:0000256" key="1">
    <source>
        <dbReference type="ARBA" id="ARBA00023157"/>
    </source>
</evidence>
<feature type="disulfide bond" description="Redox-active" evidence="4">
    <location>
        <begin position="30"/>
        <end position="33"/>
    </location>
</feature>
<feature type="domain" description="Thioredoxin" evidence="5">
    <location>
        <begin position="1"/>
        <end position="106"/>
    </location>
</feature>
<dbReference type="EMBL" id="KQ965056">
    <property type="protein sequence ID" value="KXN64939.1"/>
    <property type="molecule type" value="Genomic_DNA"/>
</dbReference>
<sequence>MIQEITDQKEFEGITQGQNTAIVSFFADWCIPCREVGPKLEAWAEKFEDKEFYKVNVDDLMDIAEDEGISCVPTIIIYKSGCQLEIFEGTDDNKIKELFRNVSHQF</sequence>
<evidence type="ECO:0000256" key="4">
    <source>
        <dbReference type="PIRSR" id="PIRSR000077-4"/>
    </source>
</evidence>
<reference evidence="6 7" key="1">
    <citation type="journal article" date="2015" name="Genome Biol. Evol.">
        <title>Phylogenomic analyses indicate that early fungi evolved digesting cell walls of algal ancestors of land plants.</title>
        <authorList>
            <person name="Chang Y."/>
            <person name="Wang S."/>
            <person name="Sekimoto S."/>
            <person name="Aerts A.L."/>
            <person name="Choi C."/>
            <person name="Clum A."/>
            <person name="LaButti K.M."/>
            <person name="Lindquist E.A."/>
            <person name="Yee Ngan C."/>
            <person name="Ohm R.A."/>
            <person name="Salamov A.A."/>
            <person name="Grigoriev I.V."/>
            <person name="Spatafora J.W."/>
            <person name="Berbee M.L."/>
        </authorList>
    </citation>
    <scope>NUCLEOTIDE SEQUENCE [LARGE SCALE GENOMIC DNA]</scope>
    <source>
        <strain evidence="6 7">NRRL 28638</strain>
    </source>
</reference>
<evidence type="ECO:0000256" key="2">
    <source>
        <dbReference type="ARBA" id="ARBA00038353"/>
    </source>
</evidence>
<dbReference type="Gene3D" id="3.40.30.10">
    <property type="entry name" value="Glutaredoxin"/>
    <property type="match status" value="1"/>
</dbReference>
<keyword evidence="4" id="KW-0676">Redox-active center</keyword>
<comment type="similarity">
    <text evidence="2">Belongs to the thioredoxin family. Plant H-type subfamily.</text>
</comment>
<accession>A0A137NQA9</accession>
<dbReference type="Proteomes" id="UP000070444">
    <property type="component" value="Unassembled WGS sequence"/>
</dbReference>